<dbReference type="Proteomes" id="UP001141253">
    <property type="component" value="Chromosome 5"/>
</dbReference>
<evidence type="ECO:0000256" key="4">
    <source>
        <dbReference type="ARBA" id="ARBA00023242"/>
    </source>
</evidence>
<evidence type="ECO:0000256" key="5">
    <source>
        <dbReference type="RuleBase" id="RU369104"/>
    </source>
</evidence>
<keyword evidence="4 5" id="KW-0539">Nucleus</keyword>
<evidence type="ECO:0000256" key="1">
    <source>
        <dbReference type="ARBA" id="ARBA00004123"/>
    </source>
</evidence>
<dbReference type="InterPro" id="IPR045084">
    <property type="entry name" value="AIB/MYC-like"/>
</dbReference>
<dbReference type="InterPro" id="IPR025610">
    <property type="entry name" value="MYC/MYB_N"/>
</dbReference>
<dbReference type="EMBL" id="JAPFFI010000003">
    <property type="protein sequence ID" value="KAJ6399408.1"/>
    <property type="molecule type" value="Genomic_DNA"/>
</dbReference>
<organism evidence="8 9">
    <name type="scientific">Salix suchowensis</name>
    <dbReference type="NCBI Taxonomy" id="1278906"/>
    <lineage>
        <taxon>Eukaryota</taxon>
        <taxon>Viridiplantae</taxon>
        <taxon>Streptophyta</taxon>
        <taxon>Embryophyta</taxon>
        <taxon>Tracheophyta</taxon>
        <taxon>Spermatophyta</taxon>
        <taxon>Magnoliopsida</taxon>
        <taxon>eudicotyledons</taxon>
        <taxon>Gunneridae</taxon>
        <taxon>Pentapetalae</taxon>
        <taxon>rosids</taxon>
        <taxon>fabids</taxon>
        <taxon>Malpighiales</taxon>
        <taxon>Salicaceae</taxon>
        <taxon>Saliceae</taxon>
        <taxon>Salix</taxon>
    </lineage>
</organism>
<name>A0ABQ9CJ36_9ROSI</name>
<gene>
    <name evidence="8" type="ORF">OIU77_020037</name>
</gene>
<dbReference type="SMART" id="SM00353">
    <property type="entry name" value="HLH"/>
    <property type="match status" value="1"/>
</dbReference>
<keyword evidence="9" id="KW-1185">Reference proteome</keyword>
<feature type="compositionally biased region" description="Basic and acidic residues" evidence="6">
    <location>
        <begin position="320"/>
        <end position="334"/>
    </location>
</feature>
<comment type="subcellular location">
    <subcellularLocation>
        <location evidence="1 5">Nucleus</location>
    </subcellularLocation>
</comment>
<reference evidence="8" key="2">
    <citation type="journal article" date="2023" name="Int. J. Mol. Sci.">
        <title>De Novo Assembly and Annotation of 11 Diverse Shrub Willow (Salix) Genomes Reveals Novel Gene Organization in Sex-Linked Regions.</title>
        <authorList>
            <person name="Hyden B."/>
            <person name="Feng K."/>
            <person name="Yates T.B."/>
            <person name="Jawdy S."/>
            <person name="Cereghino C."/>
            <person name="Smart L.B."/>
            <person name="Muchero W."/>
        </authorList>
    </citation>
    <scope>NUCLEOTIDE SEQUENCE</scope>
    <source>
        <tissue evidence="8">Shoot tip</tissue>
    </source>
</reference>
<sequence>MGEKFWVNGERGMVESVLGVEACEFLITSASKNISNDLVSPPVNLGVQQGLVQLVEGFNWNYAIFWCASGLKTGGSILVWGDGICRDPKGQGIGDGSSSGDGKSEGAEKRKEVKKRVLQKLHMCFNGSDDDNFAASLVEVSDVEMFYLTSMYFTFRCDSTYSPGEAYQSGRPIWASGMPSCLVKSIPEQHDFVEKARSIFGASNTAQAKAAPKIFGRELSLGGSKSRSISINFSPKVEDELVFTSEPYPMQPMSTNQDYGSTYNGHPSDNNEAKLFPHLNQTNAGFTADTLVGGLEQPKDDLSPQGDERKPRKRGRKPANGREEPLNHVEAERQRREKLNQRFYALRAVVPNISKMDKASLLGDAITFITDLQKKIRVLETEGGRVNNNQKQLPVPEIDFQPRQDDIAVRASCPMESHPVSTIIETFREHQITDQDCNVSMEGDKIVHTFSIRTQSGAADQLKEKLEAALSK</sequence>
<dbReference type="Pfam" id="PF14215">
    <property type="entry name" value="bHLH-MYC_N"/>
    <property type="match status" value="1"/>
</dbReference>
<evidence type="ECO:0000259" key="7">
    <source>
        <dbReference type="PROSITE" id="PS50888"/>
    </source>
</evidence>
<proteinExistence type="predicted"/>
<accession>A0ABQ9CJ36</accession>
<keyword evidence="3 5" id="KW-0804">Transcription</keyword>
<comment type="caution">
    <text evidence="8">The sequence shown here is derived from an EMBL/GenBank/DDBJ whole genome shotgun (WGS) entry which is preliminary data.</text>
</comment>
<dbReference type="InterPro" id="IPR011598">
    <property type="entry name" value="bHLH_dom"/>
</dbReference>
<reference evidence="8" key="1">
    <citation type="submission" date="2022-10" db="EMBL/GenBank/DDBJ databases">
        <authorList>
            <person name="Hyden B.L."/>
            <person name="Feng K."/>
            <person name="Yates T."/>
            <person name="Jawdy S."/>
            <person name="Smart L.B."/>
            <person name="Muchero W."/>
        </authorList>
    </citation>
    <scope>NUCLEOTIDE SEQUENCE</scope>
    <source>
        <tissue evidence="8">Shoot tip</tissue>
    </source>
</reference>
<dbReference type="SUPFAM" id="SSF47459">
    <property type="entry name" value="HLH, helix-loop-helix DNA-binding domain"/>
    <property type="match status" value="1"/>
</dbReference>
<dbReference type="PANTHER" id="PTHR11514:SF53">
    <property type="entry name" value="TRANSCRIPTION FACTOR BHLH3"/>
    <property type="match status" value="1"/>
</dbReference>
<dbReference type="CDD" id="cd11449">
    <property type="entry name" value="bHLH_AtAIB_like"/>
    <property type="match status" value="1"/>
</dbReference>
<feature type="domain" description="BHLH" evidence="7">
    <location>
        <begin position="323"/>
        <end position="372"/>
    </location>
</feature>
<feature type="region of interest" description="Disordered" evidence="6">
    <location>
        <begin position="293"/>
        <end position="334"/>
    </location>
</feature>
<dbReference type="InterPro" id="IPR036638">
    <property type="entry name" value="HLH_DNA-bd_sf"/>
</dbReference>
<protein>
    <recommendedName>
        <fullName evidence="5">Transcription factor</fullName>
        <shortName evidence="5">bHLH transcription factor</shortName>
    </recommendedName>
    <alternativeName>
        <fullName evidence="5">Basic helix-loop-helix protein</fullName>
    </alternativeName>
</protein>
<dbReference type="Pfam" id="PF00010">
    <property type="entry name" value="HLH"/>
    <property type="match status" value="1"/>
</dbReference>
<feature type="compositionally biased region" description="Basic and acidic residues" evidence="6">
    <location>
        <begin position="297"/>
        <end position="310"/>
    </location>
</feature>
<evidence type="ECO:0000256" key="2">
    <source>
        <dbReference type="ARBA" id="ARBA00023015"/>
    </source>
</evidence>
<evidence type="ECO:0000256" key="3">
    <source>
        <dbReference type="ARBA" id="ARBA00023163"/>
    </source>
</evidence>
<feature type="region of interest" description="Disordered" evidence="6">
    <location>
        <begin position="90"/>
        <end position="109"/>
    </location>
</feature>
<evidence type="ECO:0000256" key="6">
    <source>
        <dbReference type="SAM" id="MobiDB-lite"/>
    </source>
</evidence>
<keyword evidence="2 5" id="KW-0805">Transcription regulation</keyword>
<evidence type="ECO:0000313" key="8">
    <source>
        <dbReference type="EMBL" id="KAJ6399408.1"/>
    </source>
</evidence>
<dbReference type="PROSITE" id="PS50888">
    <property type="entry name" value="BHLH"/>
    <property type="match status" value="1"/>
</dbReference>
<dbReference type="PANTHER" id="PTHR11514">
    <property type="entry name" value="MYC"/>
    <property type="match status" value="1"/>
</dbReference>
<evidence type="ECO:0000313" key="9">
    <source>
        <dbReference type="Proteomes" id="UP001141253"/>
    </source>
</evidence>
<dbReference type="Gene3D" id="4.10.280.10">
    <property type="entry name" value="Helix-loop-helix DNA-binding domain"/>
    <property type="match status" value="1"/>
</dbReference>